<feature type="domain" description="Exonuclease" evidence="3">
    <location>
        <begin position="6"/>
        <end position="176"/>
    </location>
</feature>
<dbReference type="SUPFAM" id="SSF53098">
    <property type="entry name" value="Ribonuclease H-like"/>
    <property type="match status" value="1"/>
</dbReference>
<name>A0A1U7CLT4_9BACT</name>
<keyword evidence="4" id="KW-0548">Nucleotidyltransferase</keyword>
<dbReference type="GO" id="GO:0003677">
    <property type="term" value="F:DNA binding"/>
    <property type="evidence" value="ECO:0007669"/>
    <property type="project" value="InterPro"/>
</dbReference>
<protein>
    <submittedName>
        <fullName evidence="4">DNA polymerase III PolC-type</fullName>
        <ecNumber evidence="4">2.7.7.7</ecNumber>
    </submittedName>
</protein>
<comment type="subunit">
    <text evidence="2">DNA polymerase III contains a core (composed of alpha, epsilon and theta chains) that associates with a tau subunit. This core dimerizes to form the POLIII' complex. PolIII' associates with the gamma complex (composed of gamma, delta, delta', psi and chi chains) and with the beta chain to form the complete DNA polymerase III complex.</text>
</comment>
<reference evidence="5" key="1">
    <citation type="submission" date="2016-12" db="EMBL/GenBank/DDBJ databases">
        <title>Comparative genomics of four Isosphaeraceae planctomycetes: a common pool of plasmids and glycoside hydrolase genes.</title>
        <authorList>
            <person name="Ivanova A."/>
        </authorList>
    </citation>
    <scope>NUCLEOTIDE SEQUENCE [LARGE SCALE GENOMIC DNA]</scope>
    <source>
        <strain evidence="5">PX4</strain>
    </source>
</reference>
<dbReference type="Gene3D" id="3.30.420.10">
    <property type="entry name" value="Ribonuclease H-like superfamily/Ribonuclease H"/>
    <property type="match status" value="1"/>
</dbReference>
<dbReference type="STRING" id="1387353.BSF38_01336"/>
<organism evidence="4 5">
    <name type="scientific">Paludisphaera borealis</name>
    <dbReference type="NCBI Taxonomy" id="1387353"/>
    <lineage>
        <taxon>Bacteria</taxon>
        <taxon>Pseudomonadati</taxon>
        <taxon>Planctomycetota</taxon>
        <taxon>Planctomycetia</taxon>
        <taxon>Isosphaerales</taxon>
        <taxon>Isosphaeraceae</taxon>
        <taxon>Paludisphaera</taxon>
    </lineage>
</organism>
<dbReference type="Pfam" id="PF00929">
    <property type="entry name" value="RNase_T"/>
    <property type="match status" value="1"/>
</dbReference>
<evidence type="ECO:0000256" key="2">
    <source>
        <dbReference type="ARBA" id="ARBA00026073"/>
    </source>
</evidence>
<evidence type="ECO:0000313" key="5">
    <source>
        <dbReference type="Proteomes" id="UP000186309"/>
    </source>
</evidence>
<dbReference type="PROSITE" id="PS52050">
    <property type="entry name" value="WYL"/>
    <property type="match status" value="1"/>
</dbReference>
<dbReference type="GO" id="GO:0045004">
    <property type="term" value="P:DNA replication proofreading"/>
    <property type="evidence" value="ECO:0007669"/>
    <property type="project" value="TreeGrafter"/>
</dbReference>
<dbReference type="InterPro" id="IPR012337">
    <property type="entry name" value="RNaseH-like_sf"/>
</dbReference>
<dbReference type="CDD" id="cd06127">
    <property type="entry name" value="DEDDh"/>
    <property type="match status" value="1"/>
</dbReference>
<dbReference type="EC" id="2.7.7.7" evidence="4"/>
<evidence type="ECO:0000313" key="4">
    <source>
        <dbReference type="EMBL" id="APW59877.1"/>
    </source>
</evidence>
<evidence type="ECO:0000259" key="3">
    <source>
        <dbReference type="SMART" id="SM00479"/>
    </source>
</evidence>
<proteinExistence type="predicted"/>
<keyword evidence="5" id="KW-1185">Reference proteome</keyword>
<dbReference type="GO" id="GO:0003887">
    <property type="term" value="F:DNA-directed DNA polymerase activity"/>
    <property type="evidence" value="ECO:0007669"/>
    <property type="project" value="UniProtKB-EC"/>
</dbReference>
<dbReference type="PANTHER" id="PTHR30231">
    <property type="entry name" value="DNA POLYMERASE III SUBUNIT EPSILON"/>
    <property type="match status" value="1"/>
</dbReference>
<dbReference type="RefSeq" id="WP_076344128.1">
    <property type="nucleotide sequence ID" value="NZ_CP019082.1"/>
</dbReference>
<dbReference type="NCBIfam" id="TIGR00573">
    <property type="entry name" value="dnaq"/>
    <property type="match status" value="1"/>
</dbReference>
<dbReference type="GO" id="GO:0005829">
    <property type="term" value="C:cytosol"/>
    <property type="evidence" value="ECO:0007669"/>
    <property type="project" value="TreeGrafter"/>
</dbReference>
<dbReference type="GO" id="GO:0008408">
    <property type="term" value="F:3'-5' exonuclease activity"/>
    <property type="evidence" value="ECO:0007669"/>
    <property type="project" value="TreeGrafter"/>
</dbReference>
<dbReference type="InterPro" id="IPR026881">
    <property type="entry name" value="WYL_dom"/>
</dbReference>
<dbReference type="EMBL" id="CP019082">
    <property type="protein sequence ID" value="APW59877.1"/>
    <property type="molecule type" value="Genomic_DNA"/>
</dbReference>
<evidence type="ECO:0000256" key="1">
    <source>
        <dbReference type="ARBA" id="ARBA00025483"/>
    </source>
</evidence>
<dbReference type="PANTHER" id="PTHR30231:SF41">
    <property type="entry name" value="DNA POLYMERASE III SUBUNIT EPSILON"/>
    <property type="match status" value="1"/>
</dbReference>
<gene>
    <name evidence="4" type="primary">polC_1</name>
    <name evidence="4" type="ORF">BSF38_01336</name>
</gene>
<dbReference type="Proteomes" id="UP000186309">
    <property type="component" value="Chromosome"/>
</dbReference>
<dbReference type="InterPro" id="IPR006054">
    <property type="entry name" value="DnaQ"/>
</dbReference>
<dbReference type="FunFam" id="3.30.420.10:FF:000045">
    <property type="entry name" value="3'-5' exonuclease DinG"/>
    <property type="match status" value="1"/>
</dbReference>
<sequence>MPTTDQYIAFDLETTGLNVEFDRVIEIGAVRFDAQGRELDRFEQLINPQRPTSPGAQAVNGIRDSELARAPIASDVLPRFLAFVLTVPGAPLVAHNAGFDAKFLGRELGRAGMPTPACLVHDTLALSRRRLPALPSHRLDRLIDHFRLGSEVSHRALGDALVVKDVWLRLDGPNAPPGMLVSYPVHDPSVAAQPPRGWESLDRVAREGGRVWIVYEGGTRGADRREISPRRFTQKGGVAYVVAFCHVGSREKFFRLDRIREYEAVAAP</sequence>
<keyword evidence="4" id="KW-0808">Transferase</keyword>
<comment type="function">
    <text evidence="1">DNA polymerase III is a complex, multichain enzyme responsible for most of the replicative synthesis in bacteria. The epsilon subunit contain the editing function and is a proofreading 3'-5' exonuclease.</text>
</comment>
<dbReference type="InterPro" id="IPR036397">
    <property type="entry name" value="RNaseH_sf"/>
</dbReference>
<dbReference type="AlphaFoldDB" id="A0A1U7CLT4"/>
<dbReference type="SMART" id="SM00479">
    <property type="entry name" value="EXOIII"/>
    <property type="match status" value="1"/>
</dbReference>
<accession>A0A1U7CLT4</accession>
<dbReference type="InterPro" id="IPR013520">
    <property type="entry name" value="Ribonucl_H"/>
</dbReference>
<dbReference type="KEGG" id="pbor:BSF38_01336"/>
<dbReference type="Pfam" id="PF13280">
    <property type="entry name" value="WYL"/>
    <property type="match status" value="1"/>
</dbReference>